<keyword evidence="1" id="KW-1133">Transmembrane helix</keyword>
<name>A0A343JZG1_LATLA</name>
<evidence type="ECO:0000313" key="2">
    <source>
        <dbReference type="EMBL" id="ASZ83512.1"/>
    </source>
</evidence>
<geneLocation type="mitochondrion" evidence="2"/>
<keyword evidence="1" id="KW-0812">Transmembrane</keyword>
<reference evidence="2" key="1">
    <citation type="submission" date="2017-01" db="EMBL/GenBank/DDBJ databases">
        <authorList>
            <person name="Mah S.A."/>
            <person name="Swanson W.J."/>
            <person name="Moy G.W."/>
            <person name="Vacquier V.D."/>
        </authorList>
    </citation>
    <scope>NUCLEOTIDE SEQUENCE</scope>
</reference>
<protein>
    <submittedName>
        <fullName evidence="2">ATP synthase F0 subunit 8</fullName>
    </submittedName>
</protein>
<feature type="transmembrane region" description="Helical" evidence="1">
    <location>
        <begin position="6"/>
        <end position="24"/>
    </location>
</feature>
<dbReference type="EMBL" id="KY496323">
    <property type="protein sequence ID" value="ASZ83512.1"/>
    <property type="molecule type" value="Genomic_DNA"/>
</dbReference>
<dbReference type="RefSeq" id="YP_009434314.1">
    <property type="nucleotide sequence ID" value="NC_036053.1"/>
</dbReference>
<dbReference type="GeneID" id="34725618"/>
<accession>A0A343JZG1</accession>
<proteinExistence type="predicted"/>
<gene>
    <name evidence="2" type="primary">ATP8</name>
    <name evidence="2" type="ORF">LaLaMp005</name>
</gene>
<keyword evidence="2" id="KW-0496">Mitochondrion</keyword>
<evidence type="ECO:0000256" key="1">
    <source>
        <dbReference type="SAM" id="Phobius"/>
    </source>
</evidence>
<dbReference type="CTD" id="4509"/>
<dbReference type="AlphaFoldDB" id="A0A343JZG1"/>
<keyword evidence="1" id="KW-0472">Membrane</keyword>
<sequence length="54" mass="6340">MPQLSTTYVFLIYLWTWLILFLIMQKTKSLLIKNTPTLTTHSTPTKPTPTMPWT</sequence>
<organism evidence="2">
    <name type="scientific">Laticauda laticaudata</name>
    <name type="common">Blue-ringed sea krait</name>
    <name type="synonym">Blue-lipped sea krait</name>
    <dbReference type="NCBI Taxonomy" id="8630"/>
    <lineage>
        <taxon>Eukaryota</taxon>
        <taxon>Metazoa</taxon>
        <taxon>Chordata</taxon>
        <taxon>Craniata</taxon>
        <taxon>Vertebrata</taxon>
        <taxon>Euteleostomi</taxon>
        <taxon>Lepidosauria</taxon>
        <taxon>Squamata</taxon>
        <taxon>Bifurcata</taxon>
        <taxon>Unidentata</taxon>
        <taxon>Episquamata</taxon>
        <taxon>Toxicofera</taxon>
        <taxon>Serpentes</taxon>
        <taxon>Colubroidea</taxon>
        <taxon>Elapidae</taxon>
        <taxon>Laticaudinae</taxon>
        <taxon>Laticauda</taxon>
    </lineage>
</organism>